<dbReference type="EMBL" id="AEDQ01000034">
    <property type="protein sequence ID" value="EFL43557.1"/>
    <property type="molecule type" value="Genomic_DNA"/>
</dbReference>
<dbReference type="InterPro" id="IPR014721">
    <property type="entry name" value="Ribsml_uS5_D2-typ_fold_subgr"/>
</dbReference>
<protein>
    <submittedName>
        <fullName evidence="6">Uncharacterized protein</fullName>
    </submittedName>
</protein>
<keyword evidence="5" id="KW-0694">RNA-binding</keyword>
<evidence type="ECO:0000256" key="2">
    <source>
        <dbReference type="ARBA" id="ARBA00022722"/>
    </source>
</evidence>
<organism evidence="6 7">
    <name type="scientific">Fannyhessea vaginae PB189-T1-4</name>
    <dbReference type="NCBI Taxonomy" id="866774"/>
    <lineage>
        <taxon>Bacteria</taxon>
        <taxon>Bacillati</taxon>
        <taxon>Actinomycetota</taxon>
        <taxon>Coriobacteriia</taxon>
        <taxon>Coriobacteriales</taxon>
        <taxon>Atopobiaceae</taxon>
        <taxon>Fannyhessea</taxon>
    </lineage>
</organism>
<keyword evidence="4" id="KW-0378">Hydrolase</keyword>
<evidence type="ECO:0000313" key="7">
    <source>
        <dbReference type="Proteomes" id="UP000004431"/>
    </source>
</evidence>
<accession>A0ABP2IXZ0</accession>
<evidence type="ECO:0000256" key="5">
    <source>
        <dbReference type="ARBA" id="ARBA00022884"/>
    </source>
</evidence>
<keyword evidence="2" id="KW-0540">Nuclease</keyword>
<evidence type="ECO:0000256" key="4">
    <source>
        <dbReference type="ARBA" id="ARBA00022801"/>
    </source>
</evidence>
<evidence type="ECO:0000313" key="6">
    <source>
        <dbReference type="EMBL" id="EFL43557.1"/>
    </source>
</evidence>
<evidence type="ECO:0000256" key="1">
    <source>
        <dbReference type="ARBA" id="ARBA00022694"/>
    </source>
</evidence>
<name>A0ABP2IXZ0_9ACTN</name>
<dbReference type="Proteomes" id="UP000004431">
    <property type="component" value="Unassembled WGS sequence"/>
</dbReference>
<dbReference type="InterPro" id="IPR020568">
    <property type="entry name" value="Ribosomal_Su5_D2-typ_SF"/>
</dbReference>
<keyword evidence="7" id="KW-1185">Reference proteome</keyword>
<gene>
    <name evidence="6" type="ORF">HMPREF9248_0102</name>
</gene>
<comment type="caution">
    <text evidence="6">The sequence shown here is derived from an EMBL/GenBank/DDBJ whole genome shotgun (WGS) entry which is preliminary data.</text>
</comment>
<evidence type="ECO:0000256" key="3">
    <source>
        <dbReference type="ARBA" id="ARBA00022759"/>
    </source>
</evidence>
<dbReference type="Pfam" id="PF00825">
    <property type="entry name" value="Ribonuclease_P"/>
    <property type="match status" value="1"/>
</dbReference>
<dbReference type="SUPFAM" id="SSF54211">
    <property type="entry name" value="Ribosomal protein S5 domain 2-like"/>
    <property type="match status" value="1"/>
</dbReference>
<dbReference type="InterPro" id="IPR000100">
    <property type="entry name" value="RNase_P"/>
</dbReference>
<reference evidence="6 7" key="1">
    <citation type="submission" date="2010-08" db="EMBL/GenBank/DDBJ databases">
        <authorList>
            <person name="Durkin A.S."/>
            <person name="Madupu R."/>
            <person name="Torralba M."/>
            <person name="Gillis M."/>
            <person name="Methe B."/>
            <person name="Sutton G."/>
            <person name="Nelson K.E."/>
        </authorList>
    </citation>
    <scope>NUCLEOTIDE SEQUENCE [LARGE SCALE GENOMIC DNA]</scope>
    <source>
        <strain evidence="6 7">PB189-T1-4</strain>
    </source>
</reference>
<sequence>MCGRQLRGKYVRVVYTNGTLPYARVAFAAGKRIGTAPLRNRCKRLLRAAVRNMVPTTFSAGYNFLFFATSATQYAHPASIAKELTRLIGTIRDTKPPL</sequence>
<keyword evidence="3" id="KW-0255">Endonuclease</keyword>
<dbReference type="Gene3D" id="3.30.230.10">
    <property type="match status" value="1"/>
</dbReference>
<proteinExistence type="predicted"/>
<keyword evidence="1" id="KW-0819">tRNA processing</keyword>